<proteinExistence type="predicted"/>
<reference evidence="2" key="1">
    <citation type="submission" date="2021-02" db="EMBL/GenBank/DDBJ databases">
        <authorList>
            <person name="Nowell W R."/>
        </authorList>
    </citation>
    <scope>NUCLEOTIDE SEQUENCE</scope>
</reference>
<sequence length="128" mass="14483">MVNAGLIEIILREQDDPGCATTRQIRDIYNNRSGEDPILQNSDLDKEFQSFLFKALQAFPRPVDDNDDDEDKPISYTVKLKDSDDNSTPTMKRRSIIKLPKEAKEQSESDEESSDEEQPSTASSITIT</sequence>
<dbReference type="Proteomes" id="UP000676336">
    <property type="component" value="Unassembled WGS sequence"/>
</dbReference>
<dbReference type="AlphaFoldDB" id="A0A8S3FAY6"/>
<dbReference type="EMBL" id="CAJOBI010254563">
    <property type="protein sequence ID" value="CAF5110693.1"/>
    <property type="molecule type" value="Genomic_DNA"/>
</dbReference>
<feature type="compositionally biased region" description="Acidic residues" evidence="1">
    <location>
        <begin position="108"/>
        <end position="118"/>
    </location>
</feature>
<accession>A0A8S3FAY6</accession>
<feature type="compositionally biased region" description="Polar residues" evidence="1">
    <location>
        <begin position="119"/>
        <end position="128"/>
    </location>
</feature>
<feature type="non-terminal residue" evidence="2">
    <location>
        <position position="1"/>
    </location>
</feature>
<evidence type="ECO:0000313" key="2">
    <source>
        <dbReference type="EMBL" id="CAF5110693.1"/>
    </source>
</evidence>
<comment type="caution">
    <text evidence="2">The sequence shown here is derived from an EMBL/GenBank/DDBJ whole genome shotgun (WGS) entry which is preliminary data.</text>
</comment>
<evidence type="ECO:0000256" key="1">
    <source>
        <dbReference type="SAM" id="MobiDB-lite"/>
    </source>
</evidence>
<name>A0A8S3FAY6_9BILA</name>
<evidence type="ECO:0000313" key="3">
    <source>
        <dbReference type="Proteomes" id="UP000676336"/>
    </source>
</evidence>
<feature type="region of interest" description="Disordered" evidence="1">
    <location>
        <begin position="60"/>
        <end position="128"/>
    </location>
</feature>
<gene>
    <name evidence="2" type="ORF">SMN809_LOCUS62080</name>
</gene>
<protein>
    <submittedName>
        <fullName evidence="2">Uncharacterized protein</fullName>
    </submittedName>
</protein>
<organism evidence="2 3">
    <name type="scientific">Rotaria magnacalcarata</name>
    <dbReference type="NCBI Taxonomy" id="392030"/>
    <lineage>
        <taxon>Eukaryota</taxon>
        <taxon>Metazoa</taxon>
        <taxon>Spiralia</taxon>
        <taxon>Gnathifera</taxon>
        <taxon>Rotifera</taxon>
        <taxon>Eurotatoria</taxon>
        <taxon>Bdelloidea</taxon>
        <taxon>Philodinida</taxon>
        <taxon>Philodinidae</taxon>
        <taxon>Rotaria</taxon>
    </lineage>
</organism>